<protein>
    <recommendedName>
        <fullName evidence="1 7">Transcriptional regulator MraZ</fullName>
    </recommendedName>
</protein>
<dbReference type="InterPro" id="IPR037914">
    <property type="entry name" value="SpoVT-AbrB_sf"/>
</dbReference>
<keyword evidence="5 7" id="KW-0238">DNA-binding</keyword>
<evidence type="ECO:0000256" key="6">
    <source>
        <dbReference type="ARBA" id="ARBA00023163"/>
    </source>
</evidence>
<dbReference type="GO" id="GO:0003700">
    <property type="term" value="F:DNA-binding transcription factor activity"/>
    <property type="evidence" value="ECO:0007669"/>
    <property type="project" value="UniProtKB-UniRule"/>
</dbReference>
<dbReference type="Pfam" id="PF02381">
    <property type="entry name" value="MraZ"/>
    <property type="match status" value="2"/>
</dbReference>
<dbReference type="CDD" id="cd16321">
    <property type="entry name" value="MraZ_C"/>
    <property type="match status" value="1"/>
</dbReference>
<dbReference type="HAMAP" id="MF_01008">
    <property type="entry name" value="MraZ"/>
    <property type="match status" value="1"/>
</dbReference>
<sequence length="147" mass="17263">MFYGEYKHAVDKKGRLTIPAKFRSLLKEKGIEALVVTRGYEKCLFVFPPDEWREYEQNLKSFSPHKINSRTVSRLFYSGANFCSCDRQGRINVSENLLAYAGITKEVTIIGTSSRFEIWDTTSWSKYREEHEKTFEEMAERLELKID</sequence>
<feature type="domain" description="SpoVT-AbrB" evidence="8">
    <location>
        <begin position="5"/>
        <end position="51"/>
    </location>
</feature>
<keyword evidence="3" id="KW-0677">Repeat</keyword>
<dbReference type="GO" id="GO:0005737">
    <property type="term" value="C:cytoplasm"/>
    <property type="evidence" value="ECO:0007669"/>
    <property type="project" value="UniProtKB-UniRule"/>
</dbReference>
<dbReference type="InterPro" id="IPR020603">
    <property type="entry name" value="MraZ_dom"/>
</dbReference>
<dbReference type="GO" id="GO:2000143">
    <property type="term" value="P:negative regulation of DNA-templated transcription initiation"/>
    <property type="evidence" value="ECO:0007669"/>
    <property type="project" value="TreeGrafter"/>
</dbReference>
<dbReference type="Proteomes" id="UP000266287">
    <property type="component" value="Unassembled WGS sequence"/>
</dbReference>
<dbReference type="InterPro" id="IPR035644">
    <property type="entry name" value="MraZ_C"/>
</dbReference>
<evidence type="ECO:0000256" key="1">
    <source>
        <dbReference type="ARBA" id="ARBA00013860"/>
    </source>
</evidence>
<dbReference type="CDD" id="cd16320">
    <property type="entry name" value="MraZ_N"/>
    <property type="match status" value="1"/>
</dbReference>
<dbReference type="InterPro" id="IPR003444">
    <property type="entry name" value="MraZ"/>
</dbReference>
<accession>A0A399FTY9</accession>
<dbReference type="InterPro" id="IPR035642">
    <property type="entry name" value="MraZ_N"/>
</dbReference>
<reference evidence="9 10" key="1">
    <citation type="submission" date="2018-08" db="EMBL/GenBank/DDBJ databases">
        <title>Draft genome of candidate division NPL-UPA2 bacterium Unc8 that adapted to ultra-basic serpentinizing groundwater.</title>
        <authorList>
            <person name="Ishii S."/>
            <person name="Suzuki S."/>
            <person name="Nealson K.H."/>
        </authorList>
    </citation>
    <scope>NUCLEOTIDE SEQUENCE [LARGE SCALE GENOMIC DNA]</scope>
    <source>
        <strain evidence="9">Unc8</strain>
    </source>
</reference>
<dbReference type="AlphaFoldDB" id="A0A399FTY9"/>
<dbReference type="EMBL" id="NDHY01000013">
    <property type="protein sequence ID" value="RIH99767.1"/>
    <property type="molecule type" value="Genomic_DNA"/>
</dbReference>
<dbReference type="InterPro" id="IPR038619">
    <property type="entry name" value="MraZ_sf"/>
</dbReference>
<evidence type="ECO:0000256" key="4">
    <source>
        <dbReference type="ARBA" id="ARBA00023015"/>
    </source>
</evidence>
<dbReference type="InterPro" id="IPR007159">
    <property type="entry name" value="SpoVT-AbrB_dom"/>
</dbReference>
<evidence type="ECO:0000256" key="7">
    <source>
        <dbReference type="HAMAP-Rule" id="MF_01008"/>
    </source>
</evidence>
<dbReference type="GO" id="GO:0009295">
    <property type="term" value="C:nucleoid"/>
    <property type="evidence" value="ECO:0007669"/>
    <property type="project" value="UniProtKB-SubCell"/>
</dbReference>
<comment type="subcellular location">
    <subcellularLocation>
        <location evidence="7">Cytoplasm</location>
        <location evidence="7">Nucleoid</location>
    </subcellularLocation>
</comment>
<proteinExistence type="inferred from homology"/>
<evidence type="ECO:0000313" key="9">
    <source>
        <dbReference type="EMBL" id="RIH99767.1"/>
    </source>
</evidence>
<organism evidence="9 10">
    <name type="scientific">candidate division NPL-UPA2 bacterium Unc8</name>
    <dbReference type="NCBI Taxonomy" id="1980939"/>
    <lineage>
        <taxon>Bacteria</taxon>
    </lineage>
</organism>
<keyword evidence="4 7" id="KW-0805">Transcription regulation</keyword>
<evidence type="ECO:0000313" key="10">
    <source>
        <dbReference type="Proteomes" id="UP000266287"/>
    </source>
</evidence>
<evidence type="ECO:0000256" key="3">
    <source>
        <dbReference type="ARBA" id="ARBA00022737"/>
    </source>
</evidence>
<dbReference type="NCBIfam" id="TIGR00242">
    <property type="entry name" value="division/cell wall cluster transcriptional repressor MraZ"/>
    <property type="match status" value="1"/>
</dbReference>
<dbReference type="GO" id="GO:0000976">
    <property type="term" value="F:transcription cis-regulatory region binding"/>
    <property type="evidence" value="ECO:0007669"/>
    <property type="project" value="TreeGrafter"/>
</dbReference>
<dbReference type="PANTHER" id="PTHR34701:SF1">
    <property type="entry name" value="TRANSCRIPTIONAL REGULATOR MRAZ"/>
    <property type="match status" value="1"/>
</dbReference>
<comment type="caution">
    <text evidence="9">The sequence shown here is derived from an EMBL/GenBank/DDBJ whole genome shotgun (WGS) entry which is preliminary data.</text>
</comment>
<comment type="subunit">
    <text evidence="7">Forms oligomers.</text>
</comment>
<dbReference type="PROSITE" id="PS51740">
    <property type="entry name" value="SPOVT_ABRB"/>
    <property type="match status" value="2"/>
</dbReference>
<gene>
    <name evidence="7 9" type="primary">mraZ</name>
    <name evidence="9" type="ORF">B9J77_04740</name>
</gene>
<dbReference type="Gene3D" id="3.40.1550.20">
    <property type="entry name" value="Transcriptional regulator MraZ domain"/>
    <property type="match status" value="1"/>
</dbReference>
<evidence type="ECO:0000256" key="5">
    <source>
        <dbReference type="ARBA" id="ARBA00023125"/>
    </source>
</evidence>
<feature type="domain" description="SpoVT-AbrB" evidence="8">
    <location>
        <begin position="80"/>
        <end position="123"/>
    </location>
</feature>
<dbReference type="SUPFAM" id="SSF89447">
    <property type="entry name" value="AbrB/MazE/MraZ-like"/>
    <property type="match status" value="1"/>
</dbReference>
<keyword evidence="2 7" id="KW-0963">Cytoplasm</keyword>
<keyword evidence="6 7" id="KW-0804">Transcription</keyword>
<name>A0A399FTY9_UNCN2</name>
<comment type="similarity">
    <text evidence="7">Belongs to the MraZ family.</text>
</comment>
<dbReference type="PANTHER" id="PTHR34701">
    <property type="entry name" value="TRANSCRIPTIONAL REGULATOR MRAZ"/>
    <property type="match status" value="1"/>
</dbReference>
<evidence type="ECO:0000259" key="8">
    <source>
        <dbReference type="PROSITE" id="PS51740"/>
    </source>
</evidence>
<evidence type="ECO:0000256" key="2">
    <source>
        <dbReference type="ARBA" id="ARBA00022490"/>
    </source>
</evidence>